<accession>A0A6M3LW05</accession>
<keyword evidence="1" id="KW-0812">Transmembrane</keyword>
<keyword evidence="1" id="KW-1133">Transmembrane helix</keyword>
<dbReference type="AlphaFoldDB" id="A0A6M3LW05"/>
<keyword evidence="1" id="KW-0472">Membrane</keyword>
<evidence type="ECO:0000256" key="1">
    <source>
        <dbReference type="SAM" id="Phobius"/>
    </source>
</evidence>
<feature type="transmembrane region" description="Helical" evidence="1">
    <location>
        <begin position="79"/>
        <end position="101"/>
    </location>
</feature>
<reference evidence="2" key="1">
    <citation type="submission" date="2020-03" db="EMBL/GenBank/DDBJ databases">
        <title>The deep terrestrial virosphere.</title>
        <authorList>
            <person name="Holmfeldt K."/>
            <person name="Nilsson E."/>
            <person name="Simone D."/>
            <person name="Lopez-Fernandez M."/>
            <person name="Wu X."/>
            <person name="de Brujin I."/>
            <person name="Lundin D."/>
            <person name="Andersson A."/>
            <person name="Bertilsson S."/>
            <person name="Dopson M."/>
        </authorList>
    </citation>
    <scope>NUCLEOTIDE SEQUENCE</scope>
    <source>
        <strain evidence="2">MM171A02098</strain>
    </source>
</reference>
<sequence length="107" mass="12531">MIKLHKLQRNRQTFYDDNGKLIRNQIQDPVLRRRAENYWKIVRGISVDDEEQYMPFLSLSRAYMDLERAKNRLPISSDLIAFILAIFGAAIFGAALLLSYLQSLVHF</sequence>
<evidence type="ECO:0000313" key="2">
    <source>
        <dbReference type="EMBL" id="QJA98229.1"/>
    </source>
</evidence>
<protein>
    <submittedName>
        <fullName evidence="2">Uncharacterized protein</fullName>
    </submittedName>
</protein>
<organism evidence="2">
    <name type="scientific">viral metagenome</name>
    <dbReference type="NCBI Taxonomy" id="1070528"/>
    <lineage>
        <taxon>unclassified sequences</taxon>
        <taxon>metagenomes</taxon>
        <taxon>organismal metagenomes</taxon>
    </lineage>
</organism>
<name>A0A6M3LW05_9ZZZZ</name>
<dbReference type="EMBL" id="MT143563">
    <property type="protein sequence ID" value="QJA98229.1"/>
    <property type="molecule type" value="Genomic_DNA"/>
</dbReference>
<proteinExistence type="predicted"/>
<gene>
    <name evidence="2" type="ORF">MM171A02098_0009</name>
</gene>